<dbReference type="CDD" id="cd03801">
    <property type="entry name" value="GT4_PimA-like"/>
    <property type="match status" value="1"/>
</dbReference>
<dbReference type="Gene3D" id="3.40.50.2000">
    <property type="entry name" value="Glycogen Phosphorylase B"/>
    <property type="match status" value="2"/>
</dbReference>
<dbReference type="OrthoDB" id="9795068at2"/>
<sequence length="373" mass="43006">MIKVLLLTNTIAPYRIPVLNKINDEEIDLTVWYLEEREKNREWEIDYQEIQYKHFCLPGMHSYIQSLDMGLHLNPGLFLRLLKFKPDVIITSGYDAVGYWVALLYAKVFRKKFMVWWGSTLESSRVKNSLVNFLRRLFFSKANAFVTYGSAATECLIHYGVDKRKIITGYNTVDVKSYYKKYLVHNKENESPSSEIIQMLFIGQLIKRKGLSEVINALAKIPNKNWVLKIVGSGPEEDQYKEQVAMNGLDNHISFEGYKQKEELIPYLIKADCLVFPSLIEVWGLVVNEALATRTFVIASKFAGATRDIIVDKVNGIVIDPTDECNLVESLSWVCNNKEYINSVWKLNFGLWRKIHPFSYARSVALAIKHAVL</sequence>
<dbReference type="InterPro" id="IPR001296">
    <property type="entry name" value="Glyco_trans_1"/>
</dbReference>
<evidence type="ECO:0000313" key="2">
    <source>
        <dbReference type="EMBL" id="OCT10706.1"/>
    </source>
</evidence>
<dbReference type="STRING" id="512399.A8709_22990"/>
<comment type="caution">
    <text evidence="2">The sequence shown here is derived from an EMBL/GenBank/DDBJ whole genome shotgun (WGS) entry which is preliminary data.</text>
</comment>
<dbReference type="EMBL" id="LYPC01000030">
    <property type="protein sequence ID" value="OCT10706.1"/>
    <property type="molecule type" value="Genomic_DNA"/>
</dbReference>
<dbReference type="AlphaFoldDB" id="A0A1C0ZRL6"/>
<evidence type="ECO:0000313" key="3">
    <source>
        <dbReference type="Proteomes" id="UP000093309"/>
    </source>
</evidence>
<evidence type="ECO:0000259" key="1">
    <source>
        <dbReference type="Pfam" id="PF00534"/>
    </source>
</evidence>
<dbReference type="PANTHER" id="PTHR45947">
    <property type="entry name" value="SULFOQUINOVOSYL TRANSFERASE SQD2"/>
    <property type="match status" value="1"/>
</dbReference>
<proteinExistence type="predicted"/>
<reference evidence="3" key="1">
    <citation type="submission" date="2016-05" db="EMBL/GenBank/DDBJ databases">
        <title>Paenibacillus oryzae. sp. nov., isolated from the rice root.</title>
        <authorList>
            <person name="Zhang J."/>
            <person name="Zhang X."/>
        </authorList>
    </citation>
    <scope>NUCLEOTIDE SEQUENCE [LARGE SCALE GENOMIC DNA]</scope>
    <source>
        <strain evidence="3">KCTC13222</strain>
    </source>
</reference>
<feature type="domain" description="Glycosyl transferase family 1" evidence="1">
    <location>
        <begin position="196"/>
        <end position="339"/>
    </location>
</feature>
<accession>A0A1C0ZRL6</accession>
<name>A0A1C0ZRL6_9BACL</name>
<protein>
    <recommendedName>
        <fullName evidence="1">Glycosyl transferase family 1 domain-containing protein</fullName>
    </recommendedName>
</protein>
<dbReference type="GO" id="GO:0016757">
    <property type="term" value="F:glycosyltransferase activity"/>
    <property type="evidence" value="ECO:0007669"/>
    <property type="project" value="InterPro"/>
</dbReference>
<dbReference type="RefSeq" id="WP_065859190.1">
    <property type="nucleotide sequence ID" value="NZ_LYPC01000030.1"/>
</dbReference>
<organism evidence="2 3">
    <name type="scientific">Paenibacillus pectinilyticus</name>
    <dbReference type="NCBI Taxonomy" id="512399"/>
    <lineage>
        <taxon>Bacteria</taxon>
        <taxon>Bacillati</taxon>
        <taxon>Bacillota</taxon>
        <taxon>Bacilli</taxon>
        <taxon>Bacillales</taxon>
        <taxon>Paenibacillaceae</taxon>
        <taxon>Paenibacillus</taxon>
    </lineage>
</organism>
<gene>
    <name evidence="2" type="ORF">A8709_22990</name>
</gene>
<dbReference type="InterPro" id="IPR050194">
    <property type="entry name" value="Glycosyltransferase_grp1"/>
</dbReference>
<dbReference type="PANTHER" id="PTHR45947:SF3">
    <property type="entry name" value="SULFOQUINOVOSYL TRANSFERASE SQD2"/>
    <property type="match status" value="1"/>
</dbReference>
<dbReference type="Pfam" id="PF00534">
    <property type="entry name" value="Glycos_transf_1"/>
    <property type="match status" value="1"/>
</dbReference>
<keyword evidence="3" id="KW-1185">Reference proteome</keyword>
<dbReference type="SUPFAM" id="SSF53756">
    <property type="entry name" value="UDP-Glycosyltransferase/glycogen phosphorylase"/>
    <property type="match status" value="1"/>
</dbReference>
<dbReference type="Proteomes" id="UP000093309">
    <property type="component" value="Unassembled WGS sequence"/>
</dbReference>